<proteinExistence type="predicted"/>
<dbReference type="GO" id="GO:0006383">
    <property type="term" value="P:transcription by RNA polymerase III"/>
    <property type="evidence" value="ECO:0007669"/>
    <property type="project" value="TreeGrafter"/>
</dbReference>
<dbReference type="GO" id="GO:0000127">
    <property type="term" value="C:transcription factor TFIIIC complex"/>
    <property type="evidence" value="ECO:0007669"/>
    <property type="project" value="TreeGrafter"/>
</dbReference>
<evidence type="ECO:0000313" key="4">
    <source>
        <dbReference type="EMBL" id="EER32407.1"/>
    </source>
</evidence>
<sequence>MISEWLVIFISRNQFFFFFFFLVQCSITNTKENKTKFPYLKTPFKQQHHHIVDMWKPTKETSFKSKILSFYGNNLETFNFLMKSRDNWIDRVLTVSEHIMKKQADQAKKFPLISNDQLNLQDLTLEPETDEYMKEIFKQDIVLKVEGNNTSADVTLSSGKPIELKSHTNRNALAVATGGQITSMQWLPREGESEVSYLAVSLFNSPDGACALDPELSMFNKSKNRTKSSAIQIWKYDFAKNELVLENVLVVSALGVGNFLKWAPINTEEGVLGVLMGVFTDGCVHAFKITDSLPKYSTVKQSSLEYSIKDGKRETKITTFDFVGSEKMLVATSDGSIAEYMLPFNYNGTDLNIPNFKTVVSWSAIQYLLCTDDHSGNKLCLVYTAAHRCMSFVYNNSLQDVYAMIPRSHIQPSYNFPMQNLVIANHPDQSQLSSPRINHYTGSSVARTDFYFTTCKVSEVLGHPFLLSGGANGEITIHNYLRKFLSSKTTAAKAMPIRLWKFDARSEGKLVLISDVFIESQESPIPAEATRLEGCVTSLAWNENVVGSSAFAAGIAGGVLLIERLDPKYL</sequence>
<dbReference type="OrthoDB" id="4703at2759"/>
<dbReference type="EMBL" id="GG692399">
    <property type="protein sequence ID" value="EER32407.1"/>
    <property type="molecule type" value="Genomic_DNA"/>
</dbReference>
<accession>C5MCX7</accession>
<comment type="subcellular location">
    <subcellularLocation>
        <location evidence="1">Nucleus</location>
    </subcellularLocation>
</comment>
<dbReference type="eggNOG" id="ENOG502S1WJ">
    <property type="taxonomic scope" value="Eukaryota"/>
</dbReference>
<evidence type="ECO:0000256" key="3">
    <source>
        <dbReference type="ARBA" id="ARBA00023242"/>
    </source>
</evidence>
<gene>
    <name evidence="4" type="ORF">CTRG_04078</name>
</gene>
<dbReference type="STRING" id="294747.C5MCX7"/>
<evidence type="ECO:0000256" key="1">
    <source>
        <dbReference type="ARBA" id="ARBA00004123"/>
    </source>
</evidence>
<dbReference type="AlphaFoldDB" id="C5MCX7"/>
<reference evidence="4 5" key="1">
    <citation type="journal article" date="2009" name="Nature">
        <title>Evolution of pathogenicity and sexual reproduction in eight Candida genomes.</title>
        <authorList>
            <person name="Butler G."/>
            <person name="Rasmussen M.D."/>
            <person name="Lin M.F."/>
            <person name="Santos M.A."/>
            <person name="Sakthikumar S."/>
            <person name="Munro C.A."/>
            <person name="Rheinbay E."/>
            <person name="Grabherr M."/>
            <person name="Forche A."/>
            <person name="Reedy J.L."/>
            <person name="Agrafioti I."/>
            <person name="Arnaud M.B."/>
            <person name="Bates S."/>
            <person name="Brown A.J."/>
            <person name="Brunke S."/>
            <person name="Costanzo M.C."/>
            <person name="Fitzpatrick D.A."/>
            <person name="de Groot P.W."/>
            <person name="Harris D."/>
            <person name="Hoyer L.L."/>
            <person name="Hube B."/>
            <person name="Klis F.M."/>
            <person name="Kodira C."/>
            <person name="Lennard N."/>
            <person name="Logue M.E."/>
            <person name="Martin R."/>
            <person name="Neiman A.M."/>
            <person name="Nikolaou E."/>
            <person name="Quail M.A."/>
            <person name="Quinn J."/>
            <person name="Santos M.C."/>
            <person name="Schmitzberger F.F."/>
            <person name="Sherlock G."/>
            <person name="Shah P."/>
            <person name="Silverstein K.A."/>
            <person name="Skrzypek M.S."/>
            <person name="Soll D."/>
            <person name="Staggs R."/>
            <person name="Stansfield I."/>
            <person name="Stumpf M.P."/>
            <person name="Sudbery P.E."/>
            <person name="Srikantha T."/>
            <person name="Zeng Q."/>
            <person name="Berman J."/>
            <person name="Berriman M."/>
            <person name="Heitman J."/>
            <person name="Gow N.A."/>
            <person name="Lorenz M.C."/>
            <person name="Birren B.W."/>
            <person name="Kellis M."/>
            <person name="Cuomo C.A."/>
        </authorList>
    </citation>
    <scope>NUCLEOTIDE SEQUENCE [LARGE SCALE GENOMIC DNA]</scope>
    <source>
        <strain evidence="5">ATCC MYA-3404 / T1</strain>
    </source>
</reference>
<keyword evidence="3" id="KW-0539">Nucleus</keyword>
<dbReference type="GO" id="GO:0005634">
    <property type="term" value="C:nucleus"/>
    <property type="evidence" value="ECO:0007669"/>
    <property type="project" value="UniProtKB-SubCell"/>
</dbReference>
<dbReference type="KEGG" id="ctp:CTRG_04078"/>
<keyword evidence="5" id="KW-1185">Reference proteome</keyword>
<dbReference type="GeneID" id="8297056"/>
<dbReference type="Proteomes" id="UP000002037">
    <property type="component" value="Unassembled WGS sequence"/>
</dbReference>
<dbReference type="PANTHER" id="PTHR15052">
    <property type="entry name" value="RNA POLYMERASE III TRANSCRIPTION INITIATION FACTOR COMPLEX SUBUNIT"/>
    <property type="match status" value="1"/>
</dbReference>
<name>C5MCX7_CANTT</name>
<dbReference type="PANTHER" id="PTHR15052:SF2">
    <property type="entry name" value="GENERAL TRANSCRIPTION FACTOR 3C POLYPEPTIDE 2"/>
    <property type="match status" value="1"/>
</dbReference>
<protein>
    <submittedName>
        <fullName evidence="4">Uncharacterized protein</fullName>
    </submittedName>
</protein>
<evidence type="ECO:0000256" key="2">
    <source>
        <dbReference type="ARBA" id="ARBA00023163"/>
    </source>
</evidence>
<dbReference type="HOGENOM" id="CLU_478188_0_0_1"/>
<organism evidence="4 5">
    <name type="scientific">Candida tropicalis (strain ATCC MYA-3404 / T1)</name>
    <name type="common">Yeast</name>
    <dbReference type="NCBI Taxonomy" id="294747"/>
    <lineage>
        <taxon>Eukaryota</taxon>
        <taxon>Fungi</taxon>
        <taxon>Dikarya</taxon>
        <taxon>Ascomycota</taxon>
        <taxon>Saccharomycotina</taxon>
        <taxon>Pichiomycetes</taxon>
        <taxon>Debaryomycetaceae</taxon>
        <taxon>Candida/Lodderomyces clade</taxon>
        <taxon>Candida</taxon>
    </lineage>
</organism>
<keyword evidence="2" id="KW-0804">Transcription</keyword>
<evidence type="ECO:0000313" key="5">
    <source>
        <dbReference type="Proteomes" id="UP000002037"/>
    </source>
</evidence>
<dbReference type="InterPro" id="IPR052416">
    <property type="entry name" value="GTF3C_component"/>
</dbReference>
<dbReference type="VEuPathDB" id="FungiDB:CTRG_04078"/>
<dbReference type="RefSeq" id="XP_002549781.1">
    <property type="nucleotide sequence ID" value="XM_002549735.1"/>
</dbReference>